<dbReference type="PROSITE" id="PS50175">
    <property type="entry name" value="ASP_PROT_RETROV"/>
    <property type="match status" value="1"/>
</dbReference>
<evidence type="ECO:0000256" key="1">
    <source>
        <dbReference type="ARBA" id="ARBA00022801"/>
    </source>
</evidence>
<dbReference type="InterPro" id="IPR021109">
    <property type="entry name" value="Peptidase_aspartic_dom_sf"/>
</dbReference>
<dbReference type="AlphaFoldDB" id="A0A4C1SQT6"/>
<organism evidence="3 4">
    <name type="scientific">Eumeta variegata</name>
    <name type="common">Bagworm moth</name>
    <name type="synonym">Eumeta japonica</name>
    <dbReference type="NCBI Taxonomy" id="151549"/>
    <lineage>
        <taxon>Eukaryota</taxon>
        <taxon>Metazoa</taxon>
        <taxon>Ecdysozoa</taxon>
        <taxon>Arthropoda</taxon>
        <taxon>Hexapoda</taxon>
        <taxon>Insecta</taxon>
        <taxon>Pterygota</taxon>
        <taxon>Neoptera</taxon>
        <taxon>Endopterygota</taxon>
        <taxon>Lepidoptera</taxon>
        <taxon>Glossata</taxon>
        <taxon>Ditrysia</taxon>
        <taxon>Tineoidea</taxon>
        <taxon>Psychidae</taxon>
        <taxon>Oiketicinae</taxon>
        <taxon>Eumeta</taxon>
    </lineage>
</organism>
<sequence>MSENRPASDSEAEEPTIVTHKSVVHGGTAMRVMHKAQKHDISIENWTKMSSEAYTNMVVEDAKIVNIVSEGERSSTHGGKRDSGEQNIAMENNKRTSRAYISGQSGKLVLLVDTGADSSLVKEEAVEVFNTQYKKEVRKLDGAFGGSTSTLGTVDISAGNREQLQWKFHVVARGSGIPGDGILGRDNIWGSSDIDSRAKLLKVFDRNKLIKPFLLRNRISSTESVVVHKQQLRPGVYVGNAVVNVNNGDAAVPILNTRAKDMPVNKNLKVCFSKLSGYTELNRMEAPTPPKIDSVDRVKKLKEVIMKGKN</sequence>
<dbReference type="Gene3D" id="2.40.70.10">
    <property type="entry name" value="Acid Proteases"/>
    <property type="match status" value="1"/>
</dbReference>
<evidence type="ECO:0000313" key="4">
    <source>
        <dbReference type="Proteomes" id="UP000299102"/>
    </source>
</evidence>
<evidence type="ECO:0000313" key="3">
    <source>
        <dbReference type="EMBL" id="GBP04324.1"/>
    </source>
</evidence>
<dbReference type="EMBL" id="BGZK01003756">
    <property type="protein sequence ID" value="GBP04324.1"/>
    <property type="molecule type" value="Genomic_DNA"/>
</dbReference>
<dbReference type="InterPro" id="IPR001995">
    <property type="entry name" value="Peptidase_A2_cat"/>
</dbReference>
<protein>
    <recommendedName>
        <fullName evidence="2">Peptidase A2 domain-containing protein</fullName>
    </recommendedName>
</protein>
<reference evidence="3 4" key="1">
    <citation type="journal article" date="2019" name="Commun. Biol.">
        <title>The bagworm genome reveals a unique fibroin gene that provides high tensile strength.</title>
        <authorList>
            <person name="Kono N."/>
            <person name="Nakamura H."/>
            <person name="Ohtoshi R."/>
            <person name="Tomita M."/>
            <person name="Numata K."/>
            <person name="Arakawa K."/>
        </authorList>
    </citation>
    <scope>NUCLEOTIDE SEQUENCE [LARGE SCALE GENOMIC DNA]</scope>
</reference>
<dbReference type="GO" id="GO:0004190">
    <property type="term" value="F:aspartic-type endopeptidase activity"/>
    <property type="evidence" value="ECO:0007669"/>
    <property type="project" value="InterPro"/>
</dbReference>
<feature type="domain" description="Peptidase A2" evidence="2">
    <location>
        <begin position="108"/>
        <end position="187"/>
    </location>
</feature>
<name>A0A4C1SQT6_EUMVA</name>
<keyword evidence="1" id="KW-0378">Hydrolase</keyword>
<accession>A0A4C1SQT6</accession>
<dbReference type="OrthoDB" id="8066269at2759"/>
<evidence type="ECO:0000259" key="2">
    <source>
        <dbReference type="PROSITE" id="PS50175"/>
    </source>
</evidence>
<dbReference type="SUPFAM" id="SSF50630">
    <property type="entry name" value="Acid proteases"/>
    <property type="match status" value="1"/>
</dbReference>
<dbReference type="GO" id="GO:0006508">
    <property type="term" value="P:proteolysis"/>
    <property type="evidence" value="ECO:0007669"/>
    <property type="project" value="InterPro"/>
</dbReference>
<proteinExistence type="predicted"/>
<dbReference type="InterPro" id="IPR001969">
    <property type="entry name" value="Aspartic_peptidase_AS"/>
</dbReference>
<dbReference type="PROSITE" id="PS00141">
    <property type="entry name" value="ASP_PROTEASE"/>
    <property type="match status" value="1"/>
</dbReference>
<dbReference type="Proteomes" id="UP000299102">
    <property type="component" value="Unassembled WGS sequence"/>
</dbReference>
<keyword evidence="4" id="KW-1185">Reference proteome</keyword>
<comment type="caution">
    <text evidence="3">The sequence shown here is derived from an EMBL/GenBank/DDBJ whole genome shotgun (WGS) entry which is preliminary data.</text>
</comment>
<gene>
    <name evidence="3" type="ORF">EVAR_68156_1</name>
</gene>